<feature type="compositionally biased region" description="Low complexity" evidence="6">
    <location>
        <begin position="771"/>
        <end position="785"/>
    </location>
</feature>
<evidence type="ECO:0000256" key="4">
    <source>
        <dbReference type="ARBA" id="ARBA00023136"/>
    </source>
</evidence>
<dbReference type="EMBL" id="CAJFDI010000003">
    <property type="protein sequence ID" value="CAD5220319.1"/>
    <property type="molecule type" value="Genomic_DNA"/>
</dbReference>
<dbReference type="InterPro" id="IPR003406">
    <property type="entry name" value="Glyco_trans_14"/>
</dbReference>
<feature type="transmembrane region" description="Helical" evidence="7">
    <location>
        <begin position="49"/>
        <end position="67"/>
    </location>
</feature>
<dbReference type="WBParaSite" id="BXY_1192000.1">
    <property type="protein sequence ID" value="BXY_1192000.1"/>
    <property type="gene ID" value="BXY_1192000"/>
</dbReference>
<evidence type="ECO:0000256" key="2">
    <source>
        <dbReference type="ARBA" id="ARBA00022676"/>
    </source>
</evidence>
<sequence>MSCPADSVVCLFGEINRLFLLSTVVFWSTRRVLVEAAIRPKWMGEIRRWFLIVVTLGVFYWLCYVHYTSLTYVNGRFYNEYLSNFKKHKNVAHLNCSRYFRPNSSEMRSYQRIGVLDPEELSMDCQEIRRRRTFASNVYPEEVGFELAIVKAVYKDYIFHESEISAIYSPNNFYCYVLDSKADKLFKTRLRSLASCFENFIVPDMEFDMTSDGTNIIPAQHHCLELLLSKKWEYVFMLENNDMMIKTNRELVKILRLYDGANDVSASSLKRLTQRRVKYAKEMDLSLKNLRIFRDASLNLPNVSLKPIKSLTQSTFSYAAVHYMFNALNLEVFKNITNQGRFTQELFVATLNANEVLKIPGGFTEKCRDTTAAMTRFTKWRERRGCRSRKMRHQICILDMNDLHEMARSPRFTANKMLQEFDFGGISCWHEYIYNRQHSSQELRINEAIYLNVPHVKYHRLKKKGTLRSGQHFNLTLVLASLLLSSEAKHHYTADEIKDLRCPQCLEVQDGDFSEFFVVYEFGDADYLSRTNIEKEMELGDKLYAQAMYRLFEYPVFIKDDFEPFLVECNNEGQLKMSQTKDKNGDFKIIPTDPNLARNRSEYCFETTKRDIDQSKAFLYKGLYVTSPTVAYNVSTICTGTKTIEMKQFLKEASNSGATMPSEDDFTECFDTTKNFTCVYDVDSTDKFHKLEGRSHPTYMRNGLIVYAGCNGKRCAYFIYDTVTGLDWYLPDSIKFAKEHLKGMHTIDLLIPLIQPTDKFITSSRRYQNETSDATGTKKITTTTEKAAKTTKKEETKTAEKTTKKSTDKSGAFEITANLFLISFMAKLLVV</sequence>
<feature type="region of interest" description="Disordered" evidence="6">
    <location>
        <begin position="771"/>
        <end position="804"/>
    </location>
</feature>
<keyword evidence="4 7" id="KW-0472">Membrane</keyword>
<evidence type="ECO:0000256" key="7">
    <source>
        <dbReference type="SAM" id="Phobius"/>
    </source>
</evidence>
<dbReference type="OrthoDB" id="2019572at2759"/>
<evidence type="ECO:0000256" key="1">
    <source>
        <dbReference type="ARBA" id="ARBA00004606"/>
    </source>
</evidence>
<protein>
    <submittedName>
        <fullName evidence="8">(pine wood nematode) hypothetical protein</fullName>
    </submittedName>
</protein>
<feature type="compositionally biased region" description="Basic and acidic residues" evidence="6">
    <location>
        <begin position="786"/>
        <end position="804"/>
    </location>
</feature>
<dbReference type="PANTHER" id="PTHR46671">
    <property type="entry name" value="PROTEIN CBG11221"/>
    <property type="match status" value="1"/>
</dbReference>
<keyword evidence="7" id="KW-0812">Transmembrane</keyword>
<keyword evidence="7" id="KW-1133">Transmembrane helix</keyword>
<dbReference type="SMR" id="A0A1I7SFV7"/>
<dbReference type="Proteomes" id="UP000095284">
    <property type="component" value="Unplaced"/>
</dbReference>
<comment type="subcellular location">
    <subcellularLocation>
        <location evidence="1">Membrane</location>
        <topology evidence="1">Single-pass type II membrane protein</topology>
    </subcellularLocation>
</comment>
<gene>
    <name evidence="8" type="ORF">BXYJ_LOCUS6119</name>
</gene>
<dbReference type="GO" id="GO:0016020">
    <property type="term" value="C:membrane"/>
    <property type="evidence" value="ECO:0007669"/>
    <property type="project" value="UniProtKB-SubCell"/>
</dbReference>
<evidence type="ECO:0000256" key="3">
    <source>
        <dbReference type="ARBA" id="ARBA00022679"/>
    </source>
</evidence>
<dbReference type="EMBL" id="CAJFCV020000003">
    <property type="protein sequence ID" value="CAG9106351.1"/>
    <property type="molecule type" value="Genomic_DNA"/>
</dbReference>
<keyword evidence="2" id="KW-0328">Glycosyltransferase</keyword>
<dbReference type="Proteomes" id="UP000582659">
    <property type="component" value="Unassembled WGS sequence"/>
</dbReference>
<dbReference type="PANTHER" id="PTHR46671:SF7">
    <property type="entry name" value="CORE-2_I-BRANCHING ENZYME"/>
    <property type="match status" value="1"/>
</dbReference>
<evidence type="ECO:0000313" key="8">
    <source>
        <dbReference type="EMBL" id="CAD5220319.1"/>
    </source>
</evidence>
<dbReference type="GO" id="GO:0016757">
    <property type="term" value="F:glycosyltransferase activity"/>
    <property type="evidence" value="ECO:0007669"/>
    <property type="project" value="UniProtKB-KW"/>
</dbReference>
<reference evidence="11" key="1">
    <citation type="submission" date="2016-11" db="UniProtKB">
        <authorList>
            <consortium name="WormBaseParasite"/>
        </authorList>
    </citation>
    <scope>IDENTIFICATION</scope>
</reference>
<proteinExistence type="predicted"/>
<reference evidence="8" key="2">
    <citation type="submission" date="2020-09" db="EMBL/GenBank/DDBJ databases">
        <authorList>
            <person name="Kikuchi T."/>
        </authorList>
    </citation>
    <scope>NUCLEOTIDE SEQUENCE</scope>
    <source>
        <strain evidence="8">Ka4C1</strain>
    </source>
</reference>
<keyword evidence="10" id="KW-1185">Reference proteome</keyword>
<evidence type="ECO:0000256" key="6">
    <source>
        <dbReference type="SAM" id="MobiDB-lite"/>
    </source>
</evidence>
<evidence type="ECO:0000313" key="10">
    <source>
        <dbReference type="Proteomes" id="UP000659654"/>
    </source>
</evidence>
<evidence type="ECO:0000313" key="11">
    <source>
        <dbReference type="WBParaSite" id="BXY_1192000.1"/>
    </source>
</evidence>
<evidence type="ECO:0000313" key="9">
    <source>
        <dbReference type="Proteomes" id="UP000095284"/>
    </source>
</evidence>
<keyword evidence="3" id="KW-0808">Transferase</keyword>
<accession>A0A1I7SFV7</accession>
<dbReference type="Proteomes" id="UP000659654">
    <property type="component" value="Unassembled WGS sequence"/>
</dbReference>
<organism evidence="9 11">
    <name type="scientific">Bursaphelenchus xylophilus</name>
    <name type="common">Pinewood nematode worm</name>
    <name type="synonym">Aphelenchoides xylophilus</name>
    <dbReference type="NCBI Taxonomy" id="6326"/>
    <lineage>
        <taxon>Eukaryota</taxon>
        <taxon>Metazoa</taxon>
        <taxon>Ecdysozoa</taxon>
        <taxon>Nematoda</taxon>
        <taxon>Chromadorea</taxon>
        <taxon>Rhabditida</taxon>
        <taxon>Tylenchina</taxon>
        <taxon>Tylenchomorpha</taxon>
        <taxon>Aphelenchoidea</taxon>
        <taxon>Aphelenchoididae</taxon>
        <taxon>Bursaphelenchus</taxon>
    </lineage>
</organism>
<dbReference type="AlphaFoldDB" id="A0A1I7SFV7"/>
<keyword evidence="5" id="KW-0325">Glycoprotein</keyword>
<evidence type="ECO:0000256" key="5">
    <source>
        <dbReference type="ARBA" id="ARBA00023180"/>
    </source>
</evidence>
<name>A0A1I7SFV7_BURXY</name>
<dbReference type="Pfam" id="PF02485">
    <property type="entry name" value="Branch"/>
    <property type="match status" value="1"/>
</dbReference>
<dbReference type="eggNOG" id="KOG0799">
    <property type="taxonomic scope" value="Eukaryota"/>
</dbReference>